<accession>A0A383A7R9</accession>
<reference evidence="1" key="1">
    <citation type="submission" date="2018-05" db="EMBL/GenBank/DDBJ databases">
        <authorList>
            <person name="Lanie J.A."/>
            <person name="Ng W.-L."/>
            <person name="Kazmierczak K.M."/>
            <person name="Andrzejewski T.M."/>
            <person name="Davidsen T.M."/>
            <person name="Wayne K.J."/>
            <person name="Tettelin H."/>
            <person name="Glass J.I."/>
            <person name="Rusch D."/>
            <person name="Podicherti R."/>
            <person name="Tsui H.-C.T."/>
            <person name="Winkler M.E."/>
        </authorList>
    </citation>
    <scope>NUCLEOTIDE SEQUENCE</scope>
</reference>
<organism evidence="1">
    <name type="scientific">marine metagenome</name>
    <dbReference type="NCBI Taxonomy" id="408172"/>
    <lineage>
        <taxon>unclassified sequences</taxon>
        <taxon>metagenomes</taxon>
        <taxon>ecological metagenomes</taxon>
    </lineage>
</organism>
<dbReference type="AlphaFoldDB" id="A0A383A7R9"/>
<evidence type="ECO:0008006" key="2">
    <source>
        <dbReference type="Google" id="ProtNLM"/>
    </source>
</evidence>
<sequence length="135" mass="15474">MRSGFRGASKEAGKDRSWPQRVLLYTVSVVRVVVSRFPSKVRSLVADVVAAVIYWPLAKFSRLVEKVGGDPSLVPLFQYRHRSFFVTRNDALDRFGTRLEKRYSKEGVRQLLEGAGFEKVVFSEDPPWWVAVARR</sequence>
<feature type="non-terminal residue" evidence="1">
    <location>
        <position position="135"/>
    </location>
</feature>
<gene>
    <name evidence="1" type="ORF">METZ01_LOCUS456483</name>
</gene>
<name>A0A383A7R9_9ZZZZ</name>
<dbReference type="EMBL" id="UINC01189783">
    <property type="protein sequence ID" value="SVE03629.1"/>
    <property type="molecule type" value="Genomic_DNA"/>
</dbReference>
<protein>
    <recommendedName>
        <fullName evidence="2">Methyltransferase domain-containing protein</fullName>
    </recommendedName>
</protein>
<proteinExistence type="predicted"/>
<evidence type="ECO:0000313" key="1">
    <source>
        <dbReference type="EMBL" id="SVE03629.1"/>
    </source>
</evidence>